<gene>
    <name evidence="1" type="ORF">DFH08DRAFT_766114</name>
</gene>
<proteinExistence type="predicted"/>
<accession>A0AAD7AP58</accession>
<evidence type="ECO:0000313" key="2">
    <source>
        <dbReference type="Proteomes" id="UP001218218"/>
    </source>
</evidence>
<protein>
    <recommendedName>
        <fullName evidence="3">Fucose-specific lectin</fullName>
    </recommendedName>
</protein>
<dbReference type="EMBL" id="JARIHO010000003">
    <property type="protein sequence ID" value="KAJ7364321.1"/>
    <property type="molecule type" value="Genomic_DNA"/>
</dbReference>
<evidence type="ECO:0008006" key="3">
    <source>
        <dbReference type="Google" id="ProtNLM"/>
    </source>
</evidence>
<name>A0AAD7AP58_9AGAR</name>
<keyword evidence="2" id="KW-1185">Reference proteome</keyword>
<dbReference type="SUPFAM" id="SSF89372">
    <property type="entry name" value="Fucose-specific lectin"/>
    <property type="match status" value="1"/>
</dbReference>
<organism evidence="1 2">
    <name type="scientific">Mycena albidolilacea</name>
    <dbReference type="NCBI Taxonomy" id="1033008"/>
    <lineage>
        <taxon>Eukaryota</taxon>
        <taxon>Fungi</taxon>
        <taxon>Dikarya</taxon>
        <taxon>Basidiomycota</taxon>
        <taxon>Agaricomycotina</taxon>
        <taxon>Agaricomycetes</taxon>
        <taxon>Agaricomycetidae</taxon>
        <taxon>Agaricales</taxon>
        <taxon>Marasmiineae</taxon>
        <taxon>Mycenaceae</taxon>
        <taxon>Mycena</taxon>
    </lineage>
</organism>
<evidence type="ECO:0000313" key="1">
    <source>
        <dbReference type="EMBL" id="KAJ7364321.1"/>
    </source>
</evidence>
<dbReference type="Proteomes" id="UP001218218">
    <property type="component" value="Unassembled WGS sequence"/>
</dbReference>
<comment type="caution">
    <text evidence="1">The sequence shown here is derived from an EMBL/GenBank/DDBJ whole genome shotgun (WGS) entry which is preliminary data.</text>
</comment>
<reference evidence="1" key="1">
    <citation type="submission" date="2023-03" db="EMBL/GenBank/DDBJ databases">
        <title>Massive genome expansion in bonnet fungi (Mycena s.s.) driven by repeated elements and novel gene families across ecological guilds.</title>
        <authorList>
            <consortium name="Lawrence Berkeley National Laboratory"/>
            <person name="Harder C.B."/>
            <person name="Miyauchi S."/>
            <person name="Viragh M."/>
            <person name="Kuo A."/>
            <person name="Thoen E."/>
            <person name="Andreopoulos B."/>
            <person name="Lu D."/>
            <person name="Skrede I."/>
            <person name="Drula E."/>
            <person name="Henrissat B."/>
            <person name="Morin E."/>
            <person name="Kohler A."/>
            <person name="Barry K."/>
            <person name="LaButti K."/>
            <person name="Morin E."/>
            <person name="Salamov A."/>
            <person name="Lipzen A."/>
            <person name="Mereny Z."/>
            <person name="Hegedus B."/>
            <person name="Baldrian P."/>
            <person name="Stursova M."/>
            <person name="Weitz H."/>
            <person name="Taylor A."/>
            <person name="Grigoriev I.V."/>
            <person name="Nagy L.G."/>
            <person name="Martin F."/>
            <person name="Kauserud H."/>
        </authorList>
    </citation>
    <scope>NUCLEOTIDE SEQUENCE</scope>
    <source>
        <strain evidence="1">CBHHK002</strain>
    </source>
</reference>
<dbReference type="Gene3D" id="2.120.10.70">
    <property type="entry name" value="Fucose-specific lectin"/>
    <property type="match status" value="1"/>
</dbReference>
<sequence>MLEFQLIFASSHPFQLYGRYLTYYSQGVPFLCGSVLASAVGNTTLPRSTNATISPELRPLTFIGNVAAVTTDSAGSTRIYYQNADNSIQESIVSAPFVRGTFTGNTLLVPANEVLYGTPIAATTISGTGLPIRVFFVSPSYILSEYAWTGTTWVGWPACGGCITGNQFIVEPGSTVLYALPNTPGTPTPLRVGFVSAGQPETLTEADYTVGKGWQLAPLP</sequence>
<dbReference type="AlphaFoldDB" id="A0AAD7AP58"/>